<evidence type="ECO:0000256" key="5">
    <source>
        <dbReference type="ARBA" id="ARBA00022723"/>
    </source>
</evidence>
<dbReference type="PROSITE" id="PS00742">
    <property type="entry name" value="PEP_ENZYMES_2"/>
    <property type="match status" value="1"/>
</dbReference>
<evidence type="ECO:0000256" key="6">
    <source>
        <dbReference type="ARBA" id="ARBA00022777"/>
    </source>
</evidence>
<dbReference type="GO" id="GO:0008965">
    <property type="term" value="F:phosphoenolpyruvate-protein phosphotransferase activity"/>
    <property type="evidence" value="ECO:0007669"/>
    <property type="project" value="UniProtKB-EC"/>
</dbReference>
<feature type="region of interest" description="Disordered" evidence="13">
    <location>
        <begin position="239"/>
        <end position="258"/>
    </location>
</feature>
<dbReference type="PANTHER" id="PTHR46244:SF3">
    <property type="entry name" value="PHOSPHOENOLPYRUVATE-PROTEIN PHOSPHOTRANSFERASE"/>
    <property type="match status" value="1"/>
</dbReference>
<gene>
    <name evidence="17" type="ORF">JL106_00825</name>
</gene>
<dbReference type="InterPro" id="IPR024692">
    <property type="entry name" value="PTS_EI"/>
</dbReference>
<comment type="similarity">
    <text evidence="2 9">Belongs to the PEP-utilizing enzyme family.</text>
</comment>
<proteinExistence type="inferred from homology"/>
<dbReference type="PRINTS" id="PR01736">
    <property type="entry name" value="PHPHTRNFRASE"/>
</dbReference>
<dbReference type="SUPFAM" id="SSF51621">
    <property type="entry name" value="Phosphoenolpyruvate/pyruvate domain"/>
    <property type="match status" value="1"/>
</dbReference>
<keyword evidence="5 9" id="KW-0479">Metal-binding</keyword>
<sequence length="558" mass="56440">MTPARWPGIGVGRGAAIGRVVQLAPPVRPPVDEAAGDPVRAMAQVRTATGAVAGALRDRAAGTDATTAAVLEATALMALDPSLLADVEARVEQGVPVTHAVDAAVERFCAVLIAGGPVLADRVTDLRDVRDRLVARLLGVPEPGLPVLTGPTVVVAADLAPSTVAAFDPRLVVAIVLELGGPTSHTAILAAELDLPCLVRVAGARTMPTGALVAVDAAAGTTVLFPDASVRAAVARRRTARATGRTATSGPGATRDGTPVRLLANVGTVADAVAAAGRDVEGVGLFRTEVLFLDRTVAPSEAEQADAYAAVLAAFGERPVVVRTLDAGADKPLTFTAGEPEVNPALGRRGLRTAARFPDLLDDQLRALRRAADRTGTEPWVMAPMVATAAEARWFADRAHAAGLPTAGAMVEVPAAALRAGAIAATCDFLSIGTNDLTQFVMATDRAAGSLAELLDPWQPAVLDLIAATGAAGRSAGIPVGVCGEAARDPLLALVLVGSGATSLSMAAPAVPAVRSALSRTDLTTCTAMAAAARTAESAAHARAAVEAMADPDLLDGR</sequence>
<dbReference type="Gene3D" id="3.50.30.10">
    <property type="entry name" value="Phosphohistidine domain"/>
    <property type="match status" value="1"/>
</dbReference>
<dbReference type="GO" id="GO:0046872">
    <property type="term" value="F:metal ion binding"/>
    <property type="evidence" value="ECO:0007669"/>
    <property type="project" value="UniProtKB-KW"/>
</dbReference>
<comment type="caution">
    <text evidence="17">The sequence shown here is derived from an EMBL/GenBank/DDBJ whole genome shotgun (WGS) entry which is preliminary data.</text>
</comment>
<feature type="binding site" evidence="12">
    <location>
        <position position="436"/>
    </location>
    <ligand>
        <name>Mg(2+)</name>
        <dbReference type="ChEBI" id="CHEBI:18420"/>
    </ligand>
</feature>
<dbReference type="InterPro" id="IPR008279">
    <property type="entry name" value="PEP-util_enz_mobile_dom"/>
</dbReference>
<keyword evidence="6 9" id="KW-0418">Kinase</keyword>
<feature type="binding site" evidence="11">
    <location>
        <position position="446"/>
    </location>
    <ligand>
        <name>phosphoenolpyruvate</name>
        <dbReference type="ChEBI" id="CHEBI:58702"/>
    </ligand>
</feature>
<evidence type="ECO:0000256" key="12">
    <source>
        <dbReference type="PIRSR" id="PIRSR000732-3"/>
    </source>
</evidence>
<keyword evidence="4 9" id="KW-0808">Transferase</keyword>
<evidence type="ECO:0000313" key="17">
    <source>
        <dbReference type="EMBL" id="MBM9465819.1"/>
    </source>
</evidence>
<feature type="domain" description="Phosphotransferase system enzyme I N-terminal" evidence="16">
    <location>
        <begin position="8"/>
        <end position="121"/>
    </location>
</feature>
<dbReference type="InterPro" id="IPR040442">
    <property type="entry name" value="Pyrv_kinase-like_dom_sf"/>
</dbReference>
<evidence type="ECO:0000256" key="4">
    <source>
        <dbReference type="ARBA" id="ARBA00022679"/>
    </source>
</evidence>
<dbReference type="InterPro" id="IPR050499">
    <property type="entry name" value="PEP-utilizing_PTS_enzyme"/>
</dbReference>
<evidence type="ECO:0000256" key="7">
    <source>
        <dbReference type="ARBA" id="ARBA00022842"/>
    </source>
</evidence>
<protein>
    <recommendedName>
        <fullName evidence="3 9">Phosphoenolpyruvate-protein phosphotransferase</fullName>
        <ecNumber evidence="9">2.7.3.9</ecNumber>
    </recommendedName>
    <alternativeName>
        <fullName evidence="8 9">Phosphotransferase system, enzyme I</fullName>
    </alternativeName>
</protein>
<evidence type="ECO:0000256" key="1">
    <source>
        <dbReference type="ARBA" id="ARBA00001946"/>
    </source>
</evidence>
<feature type="active site" description="Proton donor" evidence="10">
    <location>
        <position position="483"/>
    </location>
</feature>
<dbReference type="AlphaFoldDB" id="A0A939C0A8"/>
<feature type="binding site" evidence="11">
    <location>
        <position position="287"/>
    </location>
    <ligand>
        <name>phosphoenolpyruvate</name>
        <dbReference type="ChEBI" id="CHEBI:58702"/>
    </ligand>
</feature>
<evidence type="ECO:0000256" key="10">
    <source>
        <dbReference type="PIRSR" id="PIRSR000732-1"/>
    </source>
</evidence>
<feature type="binding site" evidence="11">
    <location>
        <position position="323"/>
    </location>
    <ligand>
        <name>phosphoenolpyruvate</name>
        <dbReference type="ChEBI" id="CHEBI:58702"/>
    </ligand>
</feature>
<keyword evidence="9" id="KW-0963">Cytoplasm</keyword>
<comment type="catalytic activity">
    <reaction evidence="9">
        <text>L-histidyl-[protein] + phosphoenolpyruvate = N(pros)-phospho-L-histidyl-[protein] + pyruvate</text>
        <dbReference type="Rhea" id="RHEA:23880"/>
        <dbReference type="Rhea" id="RHEA-COMP:9745"/>
        <dbReference type="Rhea" id="RHEA-COMP:9746"/>
        <dbReference type="ChEBI" id="CHEBI:15361"/>
        <dbReference type="ChEBI" id="CHEBI:29979"/>
        <dbReference type="ChEBI" id="CHEBI:58702"/>
        <dbReference type="ChEBI" id="CHEBI:64837"/>
        <dbReference type="EC" id="2.7.3.9"/>
    </reaction>
</comment>
<evidence type="ECO:0000259" key="14">
    <source>
        <dbReference type="Pfam" id="PF00391"/>
    </source>
</evidence>
<dbReference type="InterPro" id="IPR023151">
    <property type="entry name" value="PEP_util_CS"/>
</dbReference>
<keyword evidence="9" id="KW-0598">Phosphotransferase system</keyword>
<keyword evidence="9" id="KW-0813">Transport</keyword>
<evidence type="ECO:0000256" key="9">
    <source>
        <dbReference type="PIRNR" id="PIRNR000732"/>
    </source>
</evidence>
<feature type="domain" description="PEP-utilising enzyme C-terminal" evidence="15">
    <location>
        <begin position="251"/>
        <end position="521"/>
    </location>
</feature>
<dbReference type="Pfam" id="PF05524">
    <property type="entry name" value="PEP-utilisers_N"/>
    <property type="match status" value="1"/>
</dbReference>
<dbReference type="SUPFAM" id="SSF52009">
    <property type="entry name" value="Phosphohistidine domain"/>
    <property type="match status" value="1"/>
</dbReference>
<feature type="active site" description="Tele-phosphohistidine intermediate" evidence="10">
    <location>
        <position position="185"/>
    </location>
</feature>
<dbReference type="GO" id="GO:0016301">
    <property type="term" value="F:kinase activity"/>
    <property type="evidence" value="ECO:0007669"/>
    <property type="project" value="UniProtKB-KW"/>
</dbReference>
<dbReference type="EC" id="2.7.3.9" evidence="9"/>
<comment type="cofactor">
    <cofactor evidence="1 9 12">
        <name>Mg(2+)</name>
        <dbReference type="ChEBI" id="CHEBI:18420"/>
    </cofactor>
</comment>
<dbReference type="GO" id="GO:0005737">
    <property type="term" value="C:cytoplasm"/>
    <property type="evidence" value="ECO:0007669"/>
    <property type="project" value="UniProtKB-SubCell"/>
</dbReference>
<evidence type="ECO:0000259" key="16">
    <source>
        <dbReference type="Pfam" id="PF05524"/>
    </source>
</evidence>
<accession>A0A939C0A8</accession>
<keyword evidence="18" id="KW-1185">Reference proteome</keyword>
<keyword evidence="7 9" id="KW-0460">Magnesium</keyword>
<evidence type="ECO:0000259" key="15">
    <source>
        <dbReference type="Pfam" id="PF02896"/>
    </source>
</evidence>
<evidence type="ECO:0000313" key="18">
    <source>
        <dbReference type="Proteomes" id="UP000663792"/>
    </source>
</evidence>
<dbReference type="Gene3D" id="1.10.274.10">
    <property type="entry name" value="PtsI, HPr-binding domain"/>
    <property type="match status" value="1"/>
</dbReference>
<evidence type="ECO:0000256" key="2">
    <source>
        <dbReference type="ARBA" id="ARBA00007837"/>
    </source>
</evidence>
<feature type="binding site" evidence="12">
    <location>
        <position position="412"/>
    </location>
    <ligand>
        <name>Mg(2+)</name>
        <dbReference type="ChEBI" id="CHEBI:18420"/>
    </ligand>
</feature>
<comment type="function">
    <text evidence="9">General (non sugar-specific) component of the phosphoenolpyruvate-dependent sugar phosphotransferase system (sugar PTS). This major carbohydrate active-transport system catalyzes the phosphorylation of incoming sugar substrates concomitantly with their translocation across the cell membrane. Enzyme I transfers the phosphoryl group from phosphoenolpyruvate (PEP) to the phosphoryl carrier protein (HPr).</text>
</comment>
<evidence type="ECO:0000256" key="13">
    <source>
        <dbReference type="SAM" id="MobiDB-lite"/>
    </source>
</evidence>
<dbReference type="Gene3D" id="3.20.20.60">
    <property type="entry name" value="Phosphoenolpyruvate-binding domains"/>
    <property type="match status" value="1"/>
</dbReference>
<dbReference type="InterPro" id="IPR000121">
    <property type="entry name" value="PEP_util_C"/>
</dbReference>
<comment type="subcellular location">
    <subcellularLocation>
        <location evidence="9">Cytoplasm</location>
    </subcellularLocation>
</comment>
<dbReference type="Pfam" id="PF02896">
    <property type="entry name" value="PEP-utilizers_C"/>
    <property type="match status" value="1"/>
</dbReference>
<dbReference type="InterPro" id="IPR008731">
    <property type="entry name" value="PTS_EIN"/>
</dbReference>
<dbReference type="InterPro" id="IPR036637">
    <property type="entry name" value="Phosphohistidine_dom_sf"/>
</dbReference>
<dbReference type="InterPro" id="IPR036618">
    <property type="entry name" value="PtsI_HPr-bd_sf"/>
</dbReference>
<dbReference type="PANTHER" id="PTHR46244">
    <property type="entry name" value="PHOSPHOENOLPYRUVATE-PROTEIN PHOSPHOTRANSFERASE"/>
    <property type="match status" value="1"/>
</dbReference>
<evidence type="ECO:0000256" key="8">
    <source>
        <dbReference type="ARBA" id="ARBA00033235"/>
    </source>
</evidence>
<name>A0A939C0A8_9ACTN</name>
<dbReference type="SUPFAM" id="SSF47831">
    <property type="entry name" value="Enzyme I of the PEP:sugar phosphotransferase system HPr-binding (sub)domain"/>
    <property type="match status" value="1"/>
</dbReference>
<organism evidence="17 18">
    <name type="scientific">Nakamurella leprariae</name>
    <dbReference type="NCBI Taxonomy" id="2803911"/>
    <lineage>
        <taxon>Bacteria</taxon>
        <taxon>Bacillati</taxon>
        <taxon>Actinomycetota</taxon>
        <taxon>Actinomycetes</taxon>
        <taxon>Nakamurellales</taxon>
        <taxon>Nakamurellaceae</taxon>
        <taxon>Nakamurella</taxon>
    </lineage>
</organism>
<feature type="domain" description="PEP-utilising enzyme mobile" evidence="14">
    <location>
        <begin position="151"/>
        <end position="220"/>
    </location>
</feature>
<keyword evidence="9" id="KW-0762">Sugar transport</keyword>
<dbReference type="EMBL" id="JAERWK010000001">
    <property type="protein sequence ID" value="MBM9465819.1"/>
    <property type="molecule type" value="Genomic_DNA"/>
</dbReference>
<dbReference type="Proteomes" id="UP000663792">
    <property type="component" value="Unassembled WGS sequence"/>
</dbReference>
<evidence type="ECO:0000256" key="11">
    <source>
        <dbReference type="PIRSR" id="PIRSR000732-2"/>
    </source>
</evidence>
<dbReference type="RefSeq" id="WP_205258767.1">
    <property type="nucleotide sequence ID" value="NZ_JAERWK010000001.1"/>
</dbReference>
<dbReference type="Pfam" id="PF00391">
    <property type="entry name" value="PEP-utilizers"/>
    <property type="match status" value="1"/>
</dbReference>
<dbReference type="PIRSF" id="PIRSF000732">
    <property type="entry name" value="PTS_enzyme_I"/>
    <property type="match status" value="1"/>
</dbReference>
<reference evidence="17" key="1">
    <citation type="submission" date="2021-01" db="EMBL/GenBank/DDBJ databases">
        <title>YIM 132084 draft genome.</title>
        <authorList>
            <person name="An D."/>
        </authorList>
    </citation>
    <scope>NUCLEOTIDE SEQUENCE</scope>
    <source>
        <strain evidence="17">YIM 132084</strain>
    </source>
</reference>
<dbReference type="InterPro" id="IPR015813">
    <property type="entry name" value="Pyrv/PenolPyrv_kinase-like_dom"/>
</dbReference>
<evidence type="ECO:0000256" key="3">
    <source>
        <dbReference type="ARBA" id="ARBA00016544"/>
    </source>
</evidence>
<feature type="binding site" evidence="11">
    <location>
        <begin position="435"/>
        <end position="436"/>
    </location>
    <ligand>
        <name>phosphoenolpyruvate</name>
        <dbReference type="ChEBI" id="CHEBI:58702"/>
    </ligand>
</feature>
<feature type="compositionally biased region" description="Low complexity" evidence="13">
    <location>
        <begin position="241"/>
        <end position="255"/>
    </location>
</feature>
<dbReference type="GO" id="GO:0009401">
    <property type="term" value="P:phosphoenolpyruvate-dependent sugar phosphotransferase system"/>
    <property type="evidence" value="ECO:0007669"/>
    <property type="project" value="UniProtKB-KW"/>
</dbReference>